<dbReference type="EMBL" id="RXFT01000017">
    <property type="protein sequence ID" value="RUR71059.1"/>
    <property type="molecule type" value="Genomic_DNA"/>
</dbReference>
<dbReference type="Proteomes" id="UP000281118">
    <property type="component" value="Unassembled WGS sequence"/>
</dbReference>
<name>A0A433MTE7_9BURK</name>
<evidence type="ECO:0000313" key="3">
    <source>
        <dbReference type="EMBL" id="RUR71059.1"/>
    </source>
</evidence>
<feature type="domain" description="Transposase IS66 C-terminal" evidence="2">
    <location>
        <begin position="2"/>
        <end position="33"/>
    </location>
</feature>
<dbReference type="Pfam" id="PF13817">
    <property type="entry name" value="DDE_Tnp_IS66_C"/>
    <property type="match status" value="1"/>
</dbReference>
<gene>
    <name evidence="3" type="ORF">EJP67_28795</name>
</gene>
<dbReference type="InterPro" id="IPR039552">
    <property type="entry name" value="IS66_C"/>
</dbReference>
<evidence type="ECO:0000256" key="1">
    <source>
        <dbReference type="SAM" id="MobiDB-lite"/>
    </source>
</evidence>
<evidence type="ECO:0000313" key="4">
    <source>
        <dbReference type="Proteomes" id="UP000281118"/>
    </source>
</evidence>
<protein>
    <submittedName>
        <fullName evidence="3">Transposase domain-containing protein</fullName>
    </submittedName>
</protein>
<organism evidence="3 4">
    <name type="scientific">Variovorax guangxiensis</name>
    <dbReference type="NCBI Taxonomy" id="1775474"/>
    <lineage>
        <taxon>Bacteria</taxon>
        <taxon>Pseudomonadati</taxon>
        <taxon>Pseudomonadota</taxon>
        <taxon>Betaproteobacteria</taxon>
        <taxon>Burkholderiales</taxon>
        <taxon>Comamonadaceae</taxon>
        <taxon>Variovorax</taxon>
    </lineage>
</organism>
<sequence>MSARINRHEPYAYISDVPEQLPTHPASRIDKLLSPR</sequence>
<feature type="region of interest" description="Disordered" evidence="1">
    <location>
        <begin position="17"/>
        <end position="36"/>
    </location>
</feature>
<evidence type="ECO:0000259" key="2">
    <source>
        <dbReference type="Pfam" id="PF13817"/>
    </source>
</evidence>
<dbReference type="AlphaFoldDB" id="A0A433MTE7"/>
<reference evidence="3 4" key="1">
    <citation type="submission" date="2018-12" db="EMBL/GenBank/DDBJ databases">
        <title>The genome sequences of Variovorax guangxiensis DSM 27352.</title>
        <authorList>
            <person name="Gao J."/>
            <person name="Sun J."/>
        </authorList>
    </citation>
    <scope>NUCLEOTIDE SEQUENCE [LARGE SCALE GENOMIC DNA]</scope>
    <source>
        <strain evidence="3 4">DSM 27352</strain>
    </source>
</reference>
<dbReference type="OrthoDB" id="9794514at2"/>
<proteinExistence type="predicted"/>
<accession>A0A433MTE7</accession>
<comment type="caution">
    <text evidence="3">The sequence shown here is derived from an EMBL/GenBank/DDBJ whole genome shotgun (WGS) entry which is preliminary data.</text>
</comment>
<feature type="compositionally biased region" description="Basic and acidic residues" evidence="1">
    <location>
        <begin position="27"/>
        <end position="36"/>
    </location>
</feature>